<evidence type="ECO:0000313" key="5">
    <source>
        <dbReference type="Proteomes" id="UP001161247"/>
    </source>
</evidence>
<dbReference type="GO" id="GO:0016020">
    <property type="term" value="C:membrane"/>
    <property type="evidence" value="ECO:0007669"/>
    <property type="project" value="TreeGrafter"/>
</dbReference>
<evidence type="ECO:0000256" key="3">
    <source>
        <dbReference type="ARBA" id="ARBA00022490"/>
    </source>
</evidence>
<dbReference type="InterPro" id="IPR014756">
    <property type="entry name" value="Ig_E-set"/>
</dbReference>
<comment type="similarity">
    <text evidence="2">Belongs to the Rho GDI family.</text>
</comment>
<dbReference type="PANTHER" id="PTHR10980:SF61">
    <property type="entry name" value="OS01G0913600 PROTEIN"/>
    <property type="match status" value="1"/>
</dbReference>
<protein>
    <submittedName>
        <fullName evidence="4">OLC1v1018845C1</fullName>
    </submittedName>
</protein>
<dbReference type="SUPFAM" id="SSF81296">
    <property type="entry name" value="E set domains"/>
    <property type="match status" value="1"/>
</dbReference>
<sequence>MSGFMETLSPSKHIIEVSPFNDNIKKKGGMMMTMTEQEDKIEEKGSNNNANDEIVNNKVLVLKKTCSSKSLNSSSSSSCCSPKVSSPSLLQCVEDNKDNERCLQQWNDRNIGNLKKVSLQADNKVNQRPEVEIVSISIKCRDRPDIVLTEPFASSPKACLFTLKEGSRYRLRFSFIVSNKTVSGLKYTNTLWKAGVRVDRSEVRLGTFNPRKEPYAYELEEDTAPSGIFVRGLYCARTKVVDATGICYLDIKYYFEIQKSWPSSC</sequence>
<gene>
    <name evidence="4" type="ORF">OLC1_LOCUS23505</name>
</gene>
<name>A0AAV1ECJ3_OLDCO</name>
<reference evidence="4" key="1">
    <citation type="submission" date="2023-03" db="EMBL/GenBank/DDBJ databases">
        <authorList>
            <person name="Julca I."/>
        </authorList>
    </citation>
    <scope>NUCLEOTIDE SEQUENCE</scope>
</reference>
<evidence type="ECO:0000256" key="1">
    <source>
        <dbReference type="ARBA" id="ARBA00004496"/>
    </source>
</evidence>
<dbReference type="EMBL" id="OX459126">
    <property type="protein sequence ID" value="CAI9117447.1"/>
    <property type="molecule type" value="Genomic_DNA"/>
</dbReference>
<dbReference type="GO" id="GO:0005829">
    <property type="term" value="C:cytosol"/>
    <property type="evidence" value="ECO:0007669"/>
    <property type="project" value="TreeGrafter"/>
</dbReference>
<keyword evidence="3" id="KW-0963">Cytoplasm</keyword>
<dbReference type="GO" id="GO:0005094">
    <property type="term" value="F:Rho GDP-dissociation inhibitor activity"/>
    <property type="evidence" value="ECO:0007669"/>
    <property type="project" value="InterPro"/>
</dbReference>
<dbReference type="PANTHER" id="PTHR10980">
    <property type="entry name" value="RHO GDP-DISSOCIATION INHIBITOR"/>
    <property type="match status" value="1"/>
</dbReference>
<dbReference type="AlphaFoldDB" id="A0AAV1ECJ3"/>
<proteinExistence type="inferred from homology"/>
<evidence type="ECO:0000313" key="4">
    <source>
        <dbReference type="EMBL" id="CAI9117447.1"/>
    </source>
</evidence>
<accession>A0AAV1ECJ3</accession>
<dbReference type="Gene3D" id="2.70.50.30">
    <property type="entry name" value="Coagulation Factor XIII, subunit A, domain 1"/>
    <property type="match status" value="1"/>
</dbReference>
<dbReference type="GO" id="GO:0007266">
    <property type="term" value="P:Rho protein signal transduction"/>
    <property type="evidence" value="ECO:0007669"/>
    <property type="project" value="InterPro"/>
</dbReference>
<comment type="subcellular location">
    <subcellularLocation>
        <location evidence="1">Cytoplasm</location>
    </subcellularLocation>
</comment>
<evidence type="ECO:0000256" key="2">
    <source>
        <dbReference type="ARBA" id="ARBA00009758"/>
    </source>
</evidence>
<keyword evidence="5" id="KW-1185">Reference proteome</keyword>
<dbReference type="Proteomes" id="UP001161247">
    <property type="component" value="Chromosome 9"/>
</dbReference>
<dbReference type="InterPro" id="IPR000406">
    <property type="entry name" value="Rho_GDI"/>
</dbReference>
<dbReference type="Pfam" id="PF02115">
    <property type="entry name" value="Rho_GDI"/>
    <property type="match status" value="1"/>
</dbReference>
<dbReference type="InterPro" id="IPR024792">
    <property type="entry name" value="RhoGDI_dom_sf"/>
</dbReference>
<organism evidence="4 5">
    <name type="scientific">Oldenlandia corymbosa var. corymbosa</name>
    <dbReference type="NCBI Taxonomy" id="529605"/>
    <lineage>
        <taxon>Eukaryota</taxon>
        <taxon>Viridiplantae</taxon>
        <taxon>Streptophyta</taxon>
        <taxon>Embryophyta</taxon>
        <taxon>Tracheophyta</taxon>
        <taxon>Spermatophyta</taxon>
        <taxon>Magnoliopsida</taxon>
        <taxon>eudicotyledons</taxon>
        <taxon>Gunneridae</taxon>
        <taxon>Pentapetalae</taxon>
        <taxon>asterids</taxon>
        <taxon>lamiids</taxon>
        <taxon>Gentianales</taxon>
        <taxon>Rubiaceae</taxon>
        <taxon>Rubioideae</taxon>
        <taxon>Spermacoceae</taxon>
        <taxon>Hedyotis-Oldenlandia complex</taxon>
        <taxon>Oldenlandia</taxon>
    </lineage>
</organism>